<reference evidence="2" key="1">
    <citation type="journal article" date="2019" name="Int. J. Syst. Evol. Microbiol.">
        <title>The Global Catalogue of Microorganisms (GCM) 10K type strain sequencing project: providing services to taxonomists for standard genome sequencing and annotation.</title>
        <authorList>
            <consortium name="The Broad Institute Genomics Platform"/>
            <consortium name="The Broad Institute Genome Sequencing Center for Infectious Disease"/>
            <person name="Wu L."/>
            <person name="Ma J."/>
        </authorList>
    </citation>
    <scope>NUCLEOTIDE SEQUENCE [LARGE SCALE GENOMIC DNA]</scope>
    <source>
        <strain evidence="2">NBRC 106396</strain>
    </source>
</reference>
<dbReference type="EMBL" id="JBHTCP010000002">
    <property type="protein sequence ID" value="MFC7370304.1"/>
    <property type="molecule type" value="Genomic_DNA"/>
</dbReference>
<sequence length="74" mass="8554">MNQQRIVIILAALQTSPYVRSMVTHTFCHNNQQLFSLSYSEPLQAFHINCLETNQQQEYTKLQDATEAIKALLK</sequence>
<organism evidence="1 2">
    <name type="scientific">Fictibacillus iocasae</name>
    <dbReference type="NCBI Taxonomy" id="2715437"/>
    <lineage>
        <taxon>Bacteria</taxon>
        <taxon>Bacillati</taxon>
        <taxon>Bacillota</taxon>
        <taxon>Bacilli</taxon>
        <taxon>Bacillales</taxon>
        <taxon>Fictibacillaceae</taxon>
        <taxon>Fictibacillus</taxon>
    </lineage>
</organism>
<comment type="caution">
    <text evidence="1">The sequence shown here is derived from an EMBL/GenBank/DDBJ whole genome shotgun (WGS) entry which is preliminary data.</text>
</comment>
<keyword evidence="2" id="KW-1185">Reference proteome</keyword>
<dbReference type="Proteomes" id="UP001596549">
    <property type="component" value="Unassembled WGS sequence"/>
</dbReference>
<protein>
    <submittedName>
        <fullName evidence="1">Uncharacterized protein</fullName>
    </submittedName>
</protein>
<accession>A0ABW2NLX6</accession>
<name>A0ABW2NLX6_9BACL</name>
<evidence type="ECO:0000313" key="2">
    <source>
        <dbReference type="Proteomes" id="UP001596549"/>
    </source>
</evidence>
<evidence type="ECO:0000313" key="1">
    <source>
        <dbReference type="EMBL" id="MFC7370304.1"/>
    </source>
</evidence>
<proteinExistence type="predicted"/>
<dbReference type="RefSeq" id="WP_379745308.1">
    <property type="nucleotide sequence ID" value="NZ_JBHTCP010000002.1"/>
</dbReference>
<gene>
    <name evidence="1" type="ORF">ACFQPF_01250</name>
</gene>